<evidence type="ECO:0000313" key="1">
    <source>
        <dbReference type="EMBL" id="OJA20962.1"/>
    </source>
</evidence>
<protein>
    <submittedName>
        <fullName evidence="1">Uncharacterized protein</fullName>
    </submittedName>
</protein>
<dbReference type="OrthoDB" id="3197992at2759"/>
<sequence>MCLHEIVGDYWTGCGVGDIDVLGIDLQHFHGRYFTGIISDCGSPRCKTSASHMHKTAPNCGCASIVTEDRRVQNLYRTSHPDCAQQPR</sequence>
<evidence type="ECO:0000313" key="2">
    <source>
        <dbReference type="Proteomes" id="UP000183567"/>
    </source>
</evidence>
<organism evidence="1 2">
    <name type="scientific">Rhizopogon vesiculosus</name>
    <dbReference type="NCBI Taxonomy" id="180088"/>
    <lineage>
        <taxon>Eukaryota</taxon>
        <taxon>Fungi</taxon>
        <taxon>Dikarya</taxon>
        <taxon>Basidiomycota</taxon>
        <taxon>Agaricomycotina</taxon>
        <taxon>Agaricomycetes</taxon>
        <taxon>Agaricomycetidae</taxon>
        <taxon>Boletales</taxon>
        <taxon>Suillineae</taxon>
        <taxon>Rhizopogonaceae</taxon>
        <taxon>Rhizopogon</taxon>
    </lineage>
</organism>
<accession>A0A1J8RGN1</accession>
<dbReference type="AlphaFoldDB" id="A0A1J8RGN1"/>
<keyword evidence="2" id="KW-1185">Reference proteome</keyword>
<reference evidence="1 2" key="1">
    <citation type="submission" date="2016-03" db="EMBL/GenBank/DDBJ databases">
        <title>Comparative genomics of the ectomycorrhizal sister species Rhizopogon vinicolor and Rhizopogon vesiculosus (Basidiomycota: Boletales) reveals a divergence of the mating type B locus.</title>
        <authorList>
            <person name="Mujic A.B."/>
            <person name="Kuo A."/>
            <person name="Tritt A."/>
            <person name="Lipzen A."/>
            <person name="Chen C."/>
            <person name="Johnson J."/>
            <person name="Sharma A."/>
            <person name="Barry K."/>
            <person name="Grigoriev I.V."/>
            <person name="Spatafora J.W."/>
        </authorList>
    </citation>
    <scope>NUCLEOTIDE SEQUENCE [LARGE SCALE GENOMIC DNA]</scope>
    <source>
        <strain evidence="1 2">AM-OR11-056</strain>
    </source>
</reference>
<dbReference type="Proteomes" id="UP000183567">
    <property type="component" value="Unassembled WGS sequence"/>
</dbReference>
<name>A0A1J8RGN1_9AGAM</name>
<dbReference type="EMBL" id="LVVM01000337">
    <property type="protein sequence ID" value="OJA20962.1"/>
    <property type="molecule type" value="Genomic_DNA"/>
</dbReference>
<comment type="caution">
    <text evidence="1">The sequence shown here is derived from an EMBL/GenBank/DDBJ whole genome shotgun (WGS) entry which is preliminary data.</text>
</comment>
<proteinExistence type="predicted"/>
<gene>
    <name evidence="1" type="ORF">AZE42_03501</name>
</gene>